<sequence>MKVSLKTVSGERVLFLPEGLGEVYEPGRVVELIPVIGGVKVRPVGLTFTEAATRLFTEKSGLLQRLGDGE</sequence>
<reference evidence="1 2" key="1">
    <citation type="journal article" date="2019" name="Int. J. Syst. Evol. Microbiol.">
        <title>The Global Catalogue of Microorganisms (GCM) 10K type strain sequencing project: providing services to taxonomists for standard genome sequencing and annotation.</title>
        <authorList>
            <consortium name="The Broad Institute Genomics Platform"/>
            <consortium name="The Broad Institute Genome Sequencing Center for Infectious Disease"/>
            <person name="Wu L."/>
            <person name="Ma J."/>
        </authorList>
    </citation>
    <scope>NUCLEOTIDE SEQUENCE [LARGE SCALE GENOMIC DNA]</scope>
    <source>
        <strain evidence="1 2">JCM 14368</strain>
    </source>
</reference>
<proteinExistence type="predicted"/>
<name>A0ABN1BP84_9DEIO</name>
<keyword evidence="2" id="KW-1185">Reference proteome</keyword>
<protein>
    <submittedName>
        <fullName evidence="1">Uncharacterized protein</fullName>
    </submittedName>
</protein>
<dbReference type="EMBL" id="BAAADB010000004">
    <property type="protein sequence ID" value="GAA0502340.1"/>
    <property type="molecule type" value="Genomic_DNA"/>
</dbReference>
<evidence type="ECO:0000313" key="1">
    <source>
        <dbReference type="EMBL" id="GAA0502340.1"/>
    </source>
</evidence>
<accession>A0ABN1BP84</accession>
<dbReference type="RefSeq" id="WP_343756191.1">
    <property type="nucleotide sequence ID" value="NZ_BAAADB010000004.1"/>
</dbReference>
<dbReference type="Proteomes" id="UP001500191">
    <property type="component" value="Unassembled WGS sequence"/>
</dbReference>
<evidence type="ECO:0000313" key="2">
    <source>
        <dbReference type="Proteomes" id="UP001500191"/>
    </source>
</evidence>
<comment type="caution">
    <text evidence="1">The sequence shown here is derived from an EMBL/GenBank/DDBJ whole genome shotgun (WGS) entry which is preliminary data.</text>
</comment>
<organism evidence="1 2">
    <name type="scientific">Deinococcus depolymerans</name>
    <dbReference type="NCBI Taxonomy" id="392408"/>
    <lineage>
        <taxon>Bacteria</taxon>
        <taxon>Thermotogati</taxon>
        <taxon>Deinococcota</taxon>
        <taxon>Deinococci</taxon>
        <taxon>Deinococcales</taxon>
        <taxon>Deinococcaceae</taxon>
        <taxon>Deinococcus</taxon>
    </lineage>
</organism>
<gene>
    <name evidence="1" type="ORF">GCM10008937_07450</name>
</gene>